<dbReference type="SUPFAM" id="SSF53187">
    <property type="entry name" value="Zn-dependent exopeptidases"/>
    <property type="match status" value="1"/>
</dbReference>
<reference evidence="1 2" key="1">
    <citation type="submission" date="2020-03" db="EMBL/GenBank/DDBJ databases">
        <title>Salinimicrobium sp. nov, isolated from SCS.</title>
        <authorList>
            <person name="Cao W.R."/>
        </authorList>
    </citation>
    <scope>NUCLEOTIDE SEQUENCE [LARGE SCALE GENOMIC DNA]</scope>
    <source>
        <strain evidence="2">J15B91</strain>
    </source>
</reference>
<gene>
    <name evidence="1" type="ORF">HC175_18190</name>
</gene>
<evidence type="ECO:0000313" key="1">
    <source>
        <dbReference type="EMBL" id="NJW54844.1"/>
    </source>
</evidence>
<feature type="non-terminal residue" evidence="1">
    <location>
        <position position="116"/>
    </location>
</feature>
<dbReference type="Proteomes" id="UP000703674">
    <property type="component" value="Unassembled WGS sequence"/>
</dbReference>
<sequence>MSKSFQAFIAVLILISGVVWSFYNTRPQVDLSREIPPHQFSTARALEHVKSLAKEPHYVGSTAHRYARNYIVSQLEAMDLLVETQEGYTLNKIGILTRPQNIMTRIQGSGTGKALL</sequence>
<proteinExistence type="predicted"/>
<dbReference type="EMBL" id="JAAVJR010000553">
    <property type="protein sequence ID" value="NJW54844.1"/>
    <property type="molecule type" value="Genomic_DNA"/>
</dbReference>
<dbReference type="Gene3D" id="3.40.630.10">
    <property type="entry name" value="Zn peptidases"/>
    <property type="match status" value="1"/>
</dbReference>
<keyword evidence="2" id="KW-1185">Reference proteome</keyword>
<accession>A0ABX1D306</accession>
<name>A0ABX1D306_9FLAO</name>
<evidence type="ECO:0000313" key="2">
    <source>
        <dbReference type="Proteomes" id="UP000703674"/>
    </source>
</evidence>
<organism evidence="1 2">
    <name type="scientific">Salinimicrobium oceani</name>
    <dbReference type="NCBI Taxonomy" id="2722702"/>
    <lineage>
        <taxon>Bacteria</taxon>
        <taxon>Pseudomonadati</taxon>
        <taxon>Bacteroidota</taxon>
        <taxon>Flavobacteriia</taxon>
        <taxon>Flavobacteriales</taxon>
        <taxon>Flavobacteriaceae</taxon>
        <taxon>Salinimicrobium</taxon>
    </lineage>
</organism>
<protein>
    <submittedName>
        <fullName evidence="1">Peptidase M28</fullName>
    </submittedName>
</protein>
<comment type="caution">
    <text evidence="1">The sequence shown here is derived from an EMBL/GenBank/DDBJ whole genome shotgun (WGS) entry which is preliminary data.</text>
</comment>